<evidence type="ECO:0000313" key="3">
    <source>
        <dbReference type="Proteomes" id="UP000468735"/>
    </source>
</evidence>
<sequence length="96" mass="10353">MDVSPWLRPDANTSPGQPFCHTHGRSQTQLESTLSNGRLRPPLRERGCGRATSASASAESWAMNFLASVLVSRDCNLIGSMAPARSTPGVVATQRW</sequence>
<comment type="caution">
    <text evidence="2">The sequence shown here is derived from an EMBL/GenBank/DDBJ whole genome shotgun (WGS) entry which is preliminary data.</text>
</comment>
<name>A0A6H9YUE7_9ACTN</name>
<accession>A0A6H9YUE7</accession>
<evidence type="ECO:0000256" key="1">
    <source>
        <dbReference type="SAM" id="MobiDB-lite"/>
    </source>
</evidence>
<reference evidence="2 3" key="1">
    <citation type="submission" date="2019-09" db="EMBL/GenBank/DDBJ databases">
        <title>Actinomadura physcomitrii sp. nov., a novel actinomycete isolated from moss [Physcomitrium sphaericum (Ludw) Fuernr].</title>
        <authorList>
            <person name="Zhuang X."/>
            <person name="Liu C."/>
        </authorList>
    </citation>
    <scope>NUCLEOTIDE SEQUENCE [LARGE SCALE GENOMIC DNA]</scope>
    <source>
        <strain evidence="2 3">HMC1</strain>
    </source>
</reference>
<dbReference type="EMBL" id="WBMT01000008">
    <property type="protein sequence ID" value="KAB2348013.1"/>
    <property type="molecule type" value="Genomic_DNA"/>
</dbReference>
<evidence type="ECO:0000313" key="2">
    <source>
        <dbReference type="EMBL" id="KAB2348013.1"/>
    </source>
</evidence>
<feature type="compositionally biased region" description="Polar residues" evidence="1">
    <location>
        <begin position="25"/>
        <end position="36"/>
    </location>
</feature>
<feature type="region of interest" description="Disordered" evidence="1">
    <location>
        <begin position="1"/>
        <end position="57"/>
    </location>
</feature>
<protein>
    <submittedName>
        <fullName evidence="2">Uncharacterized protein</fullName>
    </submittedName>
</protein>
<dbReference type="Proteomes" id="UP000468735">
    <property type="component" value="Unassembled WGS sequence"/>
</dbReference>
<gene>
    <name evidence="2" type="ORF">F8566_19280</name>
</gene>
<organism evidence="2 3">
    <name type="scientific">Actinomadura rudentiformis</name>
    <dbReference type="NCBI Taxonomy" id="359158"/>
    <lineage>
        <taxon>Bacteria</taxon>
        <taxon>Bacillati</taxon>
        <taxon>Actinomycetota</taxon>
        <taxon>Actinomycetes</taxon>
        <taxon>Streptosporangiales</taxon>
        <taxon>Thermomonosporaceae</taxon>
        <taxon>Actinomadura</taxon>
    </lineage>
</organism>
<keyword evidence="3" id="KW-1185">Reference proteome</keyword>
<proteinExistence type="predicted"/>
<dbReference type="AlphaFoldDB" id="A0A6H9YUE7"/>
<dbReference type="OrthoDB" id="3339508at2"/>